<keyword evidence="4" id="KW-1185">Reference proteome</keyword>
<reference evidence="3" key="1">
    <citation type="submission" date="2023-06" db="EMBL/GenBank/DDBJ databases">
        <authorList>
            <consortium name="Lawrence Berkeley National Laboratory"/>
            <person name="Ahrendt S."/>
            <person name="Sahu N."/>
            <person name="Indic B."/>
            <person name="Wong-Bajracharya J."/>
            <person name="Merenyi Z."/>
            <person name="Ke H.-M."/>
            <person name="Monk M."/>
            <person name="Kocsube S."/>
            <person name="Drula E."/>
            <person name="Lipzen A."/>
            <person name="Balint B."/>
            <person name="Henrissat B."/>
            <person name="Andreopoulos B."/>
            <person name="Martin F.M."/>
            <person name="Harder C.B."/>
            <person name="Rigling D."/>
            <person name="Ford K.L."/>
            <person name="Foster G.D."/>
            <person name="Pangilinan J."/>
            <person name="Papanicolaou A."/>
            <person name="Barry K."/>
            <person name="LaButti K."/>
            <person name="Viragh M."/>
            <person name="Koriabine M."/>
            <person name="Yan M."/>
            <person name="Riley R."/>
            <person name="Champramary S."/>
            <person name="Plett K.L."/>
            <person name="Tsai I.J."/>
            <person name="Slot J."/>
            <person name="Sipos G."/>
            <person name="Plett J."/>
            <person name="Nagy L.G."/>
            <person name="Grigoriev I.V."/>
        </authorList>
    </citation>
    <scope>NUCLEOTIDE SEQUENCE</scope>
    <source>
        <strain evidence="3">CCBAS 213</strain>
    </source>
</reference>
<dbReference type="Gene3D" id="2.60.120.260">
    <property type="entry name" value="Galactose-binding domain-like"/>
    <property type="match status" value="2"/>
</dbReference>
<keyword evidence="2" id="KW-0472">Membrane</keyword>
<dbReference type="EMBL" id="JAUEPS010000056">
    <property type="protein sequence ID" value="KAK0443900.1"/>
    <property type="molecule type" value="Genomic_DNA"/>
</dbReference>
<sequence length="496" mass="53565">MSGSLILLDDSAFSPGFSPSSLWTQDPGQLWLQQWYQHYSSWAVHSNANTSTYGSFSVTFEGISIAFTGNTPPRTNKQNFSVFIDGEDAYIASYPSHTEYMQWYMSPTLEEGTHTITLTEMDNIDVDYAIVGVGNQTTVLGNDILVDDTSDNIVWTGDWQTNTSTLTHITETSIVNHPLGNSTKDSKTVGDSFSFEFTGTSVSVFGIQRNSIVGVISADFSVDGGETTTFSTTSTRSGNDLANTVFFSSSILSSGIHTLIMNITVVAGDQSLKLDYITYSGQVSDSNSSPSPSSSSTSSPGSNLPSGSSTSHSFKGIVGGAVSGGIILLLVIAGTLFLWRRKKQAHHEANLISLSRPFTCSSNFRPALILFNATFFQDTPDQSVGRRAQPSVPTPSTTEQNFKTWQQSGGTSAVRSASTAGSSHVSPSSPTLERPRSTSENQAETRRRLDEINSLIAQIEQPSNEMAQIQQLQSRIEMLTEENTRLMGVSPPAYGD</sequence>
<keyword evidence="2" id="KW-0812">Transmembrane</keyword>
<keyword evidence="2" id="KW-1133">Transmembrane helix</keyword>
<evidence type="ECO:0000313" key="3">
    <source>
        <dbReference type="EMBL" id="KAK0443900.1"/>
    </source>
</evidence>
<feature type="region of interest" description="Disordered" evidence="1">
    <location>
        <begin position="381"/>
        <end position="445"/>
    </location>
</feature>
<dbReference type="Proteomes" id="UP001175211">
    <property type="component" value="Unassembled WGS sequence"/>
</dbReference>
<feature type="compositionally biased region" description="Polar residues" evidence="1">
    <location>
        <begin position="394"/>
        <end position="431"/>
    </location>
</feature>
<name>A0AA39MS77_ARMTA</name>
<feature type="compositionally biased region" description="Basic and acidic residues" evidence="1">
    <location>
        <begin position="433"/>
        <end position="445"/>
    </location>
</feature>
<feature type="compositionally biased region" description="Low complexity" evidence="1">
    <location>
        <begin position="284"/>
        <end position="310"/>
    </location>
</feature>
<dbReference type="CDD" id="cd12087">
    <property type="entry name" value="TM_EGFR-like"/>
    <property type="match status" value="1"/>
</dbReference>
<evidence type="ECO:0008006" key="5">
    <source>
        <dbReference type="Google" id="ProtNLM"/>
    </source>
</evidence>
<evidence type="ECO:0000313" key="4">
    <source>
        <dbReference type="Proteomes" id="UP001175211"/>
    </source>
</evidence>
<comment type="caution">
    <text evidence="3">The sequence shown here is derived from an EMBL/GenBank/DDBJ whole genome shotgun (WGS) entry which is preliminary data.</text>
</comment>
<feature type="region of interest" description="Disordered" evidence="1">
    <location>
        <begin position="283"/>
        <end position="310"/>
    </location>
</feature>
<dbReference type="AlphaFoldDB" id="A0AA39MS77"/>
<dbReference type="RefSeq" id="XP_060324867.1">
    <property type="nucleotide sequence ID" value="XM_060470116.1"/>
</dbReference>
<evidence type="ECO:0000256" key="2">
    <source>
        <dbReference type="SAM" id="Phobius"/>
    </source>
</evidence>
<evidence type="ECO:0000256" key="1">
    <source>
        <dbReference type="SAM" id="MobiDB-lite"/>
    </source>
</evidence>
<accession>A0AA39MS77</accession>
<dbReference type="GeneID" id="85353664"/>
<feature type="transmembrane region" description="Helical" evidence="2">
    <location>
        <begin position="317"/>
        <end position="339"/>
    </location>
</feature>
<organism evidence="3 4">
    <name type="scientific">Armillaria tabescens</name>
    <name type="common">Ringless honey mushroom</name>
    <name type="synonym">Agaricus tabescens</name>
    <dbReference type="NCBI Taxonomy" id="1929756"/>
    <lineage>
        <taxon>Eukaryota</taxon>
        <taxon>Fungi</taxon>
        <taxon>Dikarya</taxon>
        <taxon>Basidiomycota</taxon>
        <taxon>Agaricomycotina</taxon>
        <taxon>Agaricomycetes</taxon>
        <taxon>Agaricomycetidae</taxon>
        <taxon>Agaricales</taxon>
        <taxon>Marasmiineae</taxon>
        <taxon>Physalacriaceae</taxon>
        <taxon>Desarmillaria</taxon>
    </lineage>
</organism>
<gene>
    <name evidence="3" type="ORF">EV420DRAFT_1484791</name>
</gene>
<proteinExistence type="predicted"/>
<protein>
    <recommendedName>
        <fullName evidence="5">Transmembrane protein</fullName>
    </recommendedName>
</protein>